<proteinExistence type="inferred from homology"/>
<dbReference type="PANTHER" id="PTHR32089">
    <property type="entry name" value="METHYL-ACCEPTING CHEMOTAXIS PROTEIN MCPB"/>
    <property type="match status" value="1"/>
</dbReference>
<feature type="transmembrane region" description="Helical" evidence="5">
    <location>
        <begin position="188"/>
        <end position="208"/>
    </location>
</feature>
<dbReference type="InterPro" id="IPR004090">
    <property type="entry name" value="Chemotax_Me-accpt_rcpt"/>
</dbReference>
<evidence type="ECO:0000259" key="7">
    <source>
        <dbReference type="PROSITE" id="PS50885"/>
    </source>
</evidence>
<dbReference type="PRINTS" id="PR00260">
    <property type="entry name" value="CHEMTRNSDUCR"/>
</dbReference>
<dbReference type="Proteomes" id="UP000633814">
    <property type="component" value="Unassembled WGS sequence"/>
</dbReference>
<keyword evidence="5" id="KW-0472">Membrane</keyword>
<dbReference type="PROSITE" id="PS50111">
    <property type="entry name" value="CHEMOTAXIS_TRANSDUC_2"/>
    <property type="match status" value="1"/>
</dbReference>
<evidence type="ECO:0000256" key="2">
    <source>
        <dbReference type="ARBA" id="ARBA00023224"/>
    </source>
</evidence>
<dbReference type="CDD" id="cd06225">
    <property type="entry name" value="HAMP"/>
    <property type="match status" value="1"/>
</dbReference>
<dbReference type="Pfam" id="PF00015">
    <property type="entry name" value="MCPsignal"/>
    <property type="match status" value="1"/>
</dbReference>
<evidence type="ECO:0000256" key="4">
    <source>
        <dbReference type="PROSITE-ProRule" id="PRU00284"/>
    </source>
</evidence>
<evidence type="ECO:0000259" key="6">
    <source>
        <dbReference type="PROSITE" id="PS50111"/>
    </source>
</evidence>
<feature type="domain" description="HAMP" evidence="7">
    <location>
        <begin position="210"/>
        <end position="262"/>
    </location>
</feature>
<dbReference type="PANTHER" id="PTHR32089:SF120">
    <property type="entry name" value="METHYL-ACCEPTING CHEMOTAXIS PROTEIN TLPQ"/>
    <property type="match status" value="1"/>
</dbReference>
<dbReference type="SMART" id="SM00283">
    <property type="entry name" value="MA"/>
    <property type="match status" value="1"/>
</dbReference>
<dbReference type="EMBL" id="JAEINI020000003">
    <property type="protein sequence ID" value="MCB5226324.1"/>
    <property type="molecule type" value="Genomic_DNA"/>
</dbReference>
<dbReference type="SUPFAM" id="SSF58104">
    <property type="entry name" value="Methyl-accepting chemotaxis protein (MCP) signaling domain"/>
    <property type="match status" value="1"/>
</dbReference>
<feature type="domain" description="Methyl-accepting transducer" evidence="6">
    <location>
        <begin position="267"/>
        <end position="503"/>
    </location>
</feature>
<comment type="similarity">
    <text evidence="3">Belongs to the methyl-accepting chemotaxis (MCP) protein family.</text>
</comment>
<accession>A0ABS8C1Y5</accession>
<comment type="subcellular location">
    <subcellularLocation>
        <location evidence="1">Membrane</location>
    </subcellularLocation>
</comment>
<dbReference type="CDD" id="cd11386">
    <property type="entry name" value="MCP_signal"/>
    <property type="match status" value="1"/>
</dbReference>
<dbReference type="InterPro" id="IPR004089">
    <property type="entry name" value="MCPsignal_dom"/>
</dbReference>
<sequence length="539" mass="58144">MFRSLSIQKRLLSAFGALVLMLAGLGFYNLNTMSDIRERASQVETTILPSLMNLADLNLNVTRLRVFTLRLMLTTDIRREGETLQLVENVRAEVKKNVSAYESVITLDEERQVFTAFKKTEESYLGIQQQVIDLLKQEEIGSALDLLPQMSVLANSMTQDLIKLTSINQQAVADTRTASIDAYESAKWVVIFLIAFAVIVAIVIALVISKSINQPLSQVIESAQFIAGSDLTRDVCRDGNDELTTLAQAIAKMQTNLREAIGHISSSASQLASAAEELNAVTDESSRAIQLQNDEVQQAATAITEMSSAVDEVAATAMQTSEASMQSAALAEDGSKKVLQTRTVIDKMNADVRQSTSVINVLADKVSSINQVLEVIRSVAEQTNLLALNAAIEAARAGDAGRGFAVVADEVRSLAHRTQTSTGEIELMINQVQSSVKEAVSAMGLISSNADNAQNVAIEAATALTRIAENITSISDQNHVIASAAEEQSKVAREIDRNIITISDLANQTATGSHQTTASASELSRLATQLNELVSRFKV</sequence>
<organism evidence="8 9">
    <name type="scientific">Alishewanella maricola</name>
    <dbReference type="NCBI Taxonomy" id="2795740"/>
    <lineage>
        <taxon>Bacteria</taxon>
        <taxon>Pseudomonadati</taxon>
        <taxon>Pseudomonadota</taxon>
        <taxon>Gammaproteobacteria</taxon>
        <taxon>Alteromonadales</taxon>
        <taxon>Alteromonadaceae</taxon>
        <taxon>Alishewanella</taxon>
    </lineage>
</organism>
<keyword evidence="2 4" id="KW-0807">Transducer</keyword>
<reference evidence="8 9" key="1">
    <citation type="submission" date="2021-10" db="EMBL/GenBank/DDBJ databases">
        <title>Alishewanella koreense sp. nov. isolated from seawater of southwestern coast in South Korea and the proposal for the reclassification of Rheinheimera perlucida and Rheinheimera tuosuensis as Arsukibacterium perlucida and Arsukibacterium tuosuensis.</title>
        <authorList>
            <person name="Kim K.H."/>
            <person name="Ruan W."/>
            <person name="Kim K.R."/>
            <person name="Baek J.H."/>
            <person name="Jeon C.O."/>
        </authorList>
    </citation>
    <scope>NUCLEOTIDE SEQUENCE [LARGE SCALE GENOMIC DNA]</scope>
    <source>
        <strain evidence="8 9">16-MA</strain>
    </source>
</reference>
<dbReference type="SMART" id="SM00304">
    <property type="entry name" value="HAMP"/>
    <property type="match status" value="2"/>
</dbReference>
<dbReference type="Pfam" id="PF00672">
    <property type="entry name" value="HAMP"/>
    <property type="match status" value="1"/>
</dbReference>
<dbReference type="InterPro" id="IPR003660">
    <property type="entry name" value="HAMP_dom"/>
</dbReference>
<name>A0ABS8C1Y5_9ALTE</name>
<evidence type="ECO:0000256" key="3">
    <source>
        <dbReference type="ARBA" id="ARBA00029447"/>
    </source>
</evidence>
<evidence type="ECO:0000313" key="8">
    <source>
        <dbReference type="EMBL" id="MCB5226324.1"/>
    </source>
</evidence>
<keyword evidence="9" id="KW-1185">Reference proteome</keyword>
<keyword evidence="5" id="KW-0812">Transmembrane</keyword>
<dbReference type="Gene3D" id="1.10.287.950">
    <property type="entry name" value="Methyl-accepting chemotaxis protein"/>
    <property type="match status" value="1"/>
</dbReference>
<dbReference type="InterPro" id="IPR024478">
    <property type="entry name" value="HlyB_4HB_MCP"/>
</dbReference>
<dbReference type="PROSITE" id="PS50885">
    <property type="entry name" value="HAMP"/>
    <property type="match status" value="1"/>
</dbReference>
<dbReference type="RefSeq" id="WP_226750422.1">
    <property type="nucleotide sequence ID" value="NZ_JAEINI020000003.1"/>
</dbReference>
<gene>
    <name evidence="8" type="ORF">JAO78_005805</name>
</gene>
<dbReference type="Pfam" id="PF12729">
    <property type="entry name" value="4HB_MCP_1"/>
    <property type="match status" value="1"/>
</dbReference>
<protein>
    <submittedName>
        <fullName evidence="8">Methyl-accepting chemotaxis protein</fullName>
    </submittedName>
</protein>
<evidence type="ECO:0000313" key="9">
    <source>
        <dbReference type="Proteomes" id="UP000633814"/>
    </source>
</evidence>
<comment type="caution">
    <text evidence="8">The sequence shown here is derived from an EMBL/GenBank/DDBJ whole genome shotgun (WGS) entry which is preliminary data.</text>
</comment>
<keyword evidence="5" id="KW-1133">Transmembrane helix</keyword>
<evidence type="ECO:0000256" key="5">
    <source>
        <dbReference type="SAM" id="Phobius"/>
    </source>
</evidence>
<evidence type="ECO:0000256" key="1">
    <source>
        <dbReference type="ARBA" id="ARBA00004370"/>
    </source>
</evidence>